<dbReference type="PIRSF" id="PIRSF005355">
    <property type="entry name" value="UBIAD1"/>
    <property type="match status" value="1"/>
</dbReference>
<accession>A0A965GCM9</accession>
<keyword evidence="6 8" id="KW-1133">Transmembrane helix</keyword>
<dbReference type="InterPro" id="IPR004657">
    <property type="entry name" value="MenA"/>
</dbReference>
<protein>
    <recommendedName>
        <fullName evidence="8 9">1,4-dihydroxy-2-naphthoate octaprenyltransferase</fullName>
        <shortName evidence="8">DHNA-octaprenyltransferase</shortName>
        <ecNumber evidence="8 9">2.5.1.74</ecNumber>
    </recommendedName>
</protein>
<evidence type="ECO:0000256" key="5">
    <source>
        <dbReference type="ARBA" id="ARBA00022692"/>
    </source>
</evidence>
<proteinExistence type="inferred from homology"/>
<evidence type="ECO:0000256" key="1">
    <source>
        <dbReference type="ARBA" id="ARBA00004141"/>
    </source>
</evidence>
<sequence length="288" mass="30399">MATGREWVSGARLRTLPAAVAPVIVGTALAAPHLIWINALLALLVSLALQIGVNFSNDYSDGIRGTDTERVGPMRLVGSGAAEPKQVLSAALTFFALAAIFGLLLALRSSLWLIAIGALSIVAAWRYTGGKKPYGYRGLGEISVFIFFGLVAVLGSFFVQSNQVTGVALLASIPVGAQACAILVLNNLRDRNKDLESGKRTLAVRIGERGTRILYALLIVGSNLLGIATSFNQPWCALTSLLLPISFYLAAVVIKGAGGRDLISLLQRTALYQLLFALVFAAGFLLSA</sequence>
<feature type="transmembrane region" description="Helical" evidence="8">
    <location>
        <begin position="270"/>
        <end position="287"/>
    </location>
</feature>
<feature type="transmembrane region" description="Helical" evidence="8">
    <location>
        <begin position="237"/>
        <end position="258"/>
    </location>
</feature>
<dbReference type="InterPro" id="IPR000537">
    <property type="entry name" value="UbiA_prenyltransferase"/>
</dbReference>
<gene>
    <name evidence="8" type="primary">menA</name>
    <name evidence="10" type="ORF">EBT44_04420</name>
</gene>
<feature type="transmembrane region" description="Helical" evidence="8">
    <location>
        <begin position="20"/>
        <end position="49"/>
    </location>
</feature>
<evidence type="ECO:0000313" key="10">
    <source>
        <dbReference type="EMBL" id="NBR94065.1"/>
    </source>
</evidence>
<dbReference type="AlphaFoldDB" id="A0A965GCM9"/>
<organism evidence="10 11">
    <name type="scientific">Candidatus Fonsibacter lacus</name>
    <dbReference type="NCBI Taxonomy" id="2576439"/>
    <lineage>
        <taxon>Bacteria</taxon>
        <taxon>Pseudomonadati</taxon>
        <taxon>Pseudomonadota</taxon>
        <taxon>Alphaproteobacteria</taxon>
        <taxon>Candidatus Pelagibacterales</taxon>
        <taxon>Candidatus Pelagibacterales incertae sedis</taxon>
        <taxon>Candidatus Fonsibacter</taxon>
    </lineage>
</organism>
<feature type="transmembrane region" description="Helical" evidence="8">
    <location>
        <begin position="213"/>
        <end position="231"/>
    </location>
</feature>
<name>A0A965GCM9_9PROT</name>
<feature type="transmembrane region" description="Helical" evidence="8">
    <location>
        <begin position="111"/>
        <end position="127"/>
    </location>
</feature>
<evidence type="ECO:0000256" key="6">
    <source>
        <dbReference type="ARBA" id="ARBA00022989"/>
    </source>
</evidence>
<evidence type="ECO:0000256" key="3">
    <source>
        <dbReference type="ARBA" id="ARBA00022475"/>
    </source>
</evidence>
<dbReference type="NCBIfam" id="TIGR00751">
    <property type="entry name" value="menA"/>
    <property type="match status" value="1"/>
</dbReference>
<reference evidence="10" key="1">
    <citation type="submission" date="2018-10" db="EMBL/GenBank/DDBJ databases">
        <title>Iterative Subtractive Binning of Freshwater Chronoseries Metagenomes Recovers Nearly Complete Genomes from over Four Hundred Novel Species.</title>
        <authorList>
            <person name="Rodriguez-R L.M."/>
            <person name="Tsementzi D."/>
            <person name="Luo C."/>
            <person name="Konstantinidis K.T."/>
        </authorList>
    </citation>
    <scope>NUCLEOTIDE SEQUENCE</scope>
    <source>
        <strain evidence="10">WB5_2A_028</strain>
    </source>
</reference>
<comment type="subcellular location">
    <subcellularLocation>
        <location evidence="8">Cell membrane</location>
        <topology evidence="8">Multi-pass membrane protein</topology>
    </subcellularLocation>
    <subcellularLocation>
        <location evidence="1">Membrane</location>
        <topology evidence="1">Multi-pass membrane protein</topology>
    </subcellularLocation>
</comment>
<dbReference type="PANTHER" id="PTHR13929:SF0">
    <property type="entry name" value="UBIA PRENYLTRANSFERASE DOMAIN-CONTAINING PROTEIN 1"/>
    <property type="match status" value="1"/>
</dbReference>
<comment type="pathway">
    <text evidence="8">Quinol/quinone metabolism; menaquinone biosynthesis; menaquinol from 1,4-dihydroxy-2-naphthoate: step 1/2.</text>
</comment>
<dbReference type="NCBIfam" id="NF004751">
    <property type="entry name" value="PRK06080.1-3"/>
    <property type="match status" value="1"/>
</dbReference>
<comment type="caution">
    <text evidence="10">The sequence shown here is derived from an EMBL/GenBank/DDBJ whole genome shotgun (WGS) entry which is preliminary data.</text>
</comment>
<evidence type="ECO:0000256" key="7">
    <source>
        <dbReference type="ARBA" id="ARBA00023136"/>
    </source>
</evidence>
<comment type="similarity">
    <text evidence="8">Belongs to the MenA family. Type 1 subfamily.</text>
</comment>
<dbReference type="InterPro" id="IPR044878">
    <property type="entry name" value="UbiA_sf"/>
</dbReference>
<dbReference type="HAMAP" id="MF_01937">
    <property type="entry name" value="MenA_1"/>
    <property type="match status" value="1"/>
</dbReference>
<evidence type="ECO:0000256" key="2">
    <source>
        <dbReference type="ARBA" id="ARBA00022428"/>
    </source>
</evidence>
<evidence type="ECO:0000313" key="11">
    <source>
        <dbReference type="Proteomes" id="UP000740727"/>
    </source>
</evidence>
<keyword evidence="5 8" id="KW-0812">Transmembrane</keyword>
<comment type="function">
    <text evidence="8">Conversion of 1,4-dihydroxy-2-naphthoate (DHNA) to demethylmenaquinone (DMK).</text>
</comment>
<dbReference type="Pfam" id="PF01040">
    <property type="entry name" value="UbiA"/>
    <property type="match status" value="1"/>
</dbReference>
<evidence type="ECO:0000256" key="4">
    <source>
        <dbReference type="ARBA" id="ARBA00022679"/>
    </source>
</evidence>
<feature type="transmembrane region" description="Helical" evidence="8">
    <location>
        <begin position="87"/>
        <end position="105"/>
    </location>
</feature>
<keyword evidence="3 8" id="KW-1003">Cell membrane</keyword>
<keyword evidence="7 8" id="KW-0472">Membrane</keyword>
<dbReference type="GO" id="GO:0042371">
    <property type="term" value="P:vitamin K biosynthetic process"/>
    <property type="evidence" value="ECO:0007669"/>
    <property type="project" value="TreeGrafter"/>
</dbReference>
<feature type="transmembrane region" description="Helical" evidence="8">
    <location>
        <begin position="139"/>
        <end position="159"/>
    </location>
</feature>
<evidence type="ECO:0000256" key="9">
    <source>
        <dbReference type="NCBIfam" id="TIGR00751"/>
    </source>
</evidence>
<comment type="catalytic activity">
    <reaction evidence="8">
        <text>an all-trans-polyprenyl diphosphate + 1,4-dihydroxy-2-naphthoate + H(+) = a 2-demethylmenaquinol + CO2 + diphosphate</text>
        <dbReference type="Rhea" id="RHEA:26478"/>
        <dbReference type="Rhea" id="RHEA-COMP:9563"/>
        <dbReference type="Rhea" id="RHEA-COMP:9564"/>
        <dbReference type="ChEBI" id="CHEBI:11173"/>
        <dbReference type="ChEBI" id="CHEBI:15378"/>
        <dbReference type="ChEBI" id="CHEBI:16526"/>
        <dbReference type="ChEBI" id="CHEBI:33019"/>
        <dbReference type="ChEBI" id="CHEBI:55437"/>
        <dbReference type="ChEBI" id="CHEBI:58914"/>
        <dbReference type="EC" id="2.5.1.74"/>
    </reaction>
</comment>
<feature type="transmembrane region" description="Helical" evidence="8">
    <location>
        <begin position="165"/>
        <end position="185"/>
    </location>
</feature>
<dbReference type="GO" id="GO:0046428">
    <property type="term" value="F:1,4-dihydroxy-2-naphthoate polyprenyltransferase activity"/>
    <property type="evidence" value="ECO:0007669"/>
    <property type="project" value="UniProtKB-UniRule"/>
</dbReference>
<dbReference type="GO" id="GO:0005886">
    <property type="term" value="C:plasma membrane"/>
    <property type="evidence" value="ECO:0007669"/>
    <property type="project" value="UniProtKB-SubCell"/>
</dbReference>
<keyword evidence="2 8" id="KW-0474">Menaquinone biosynthesis</keyword>
<dbReference type="CDD" id="cd13962">
    <property type="entry name" value="PT_UbiA_UBIAD1"/>
    <property type="match status" value="1"/>
</dbReference>
<dbReference type="GO" id="GO:0009234">
    <property type="term" value="P:menaquinone biosynthetic process"/>
    <property type="evidence" value="ECO:0007669"/>
    <property type="project" value="UniProtKB-UniRule"/>
</dbReference>
<dbReference type="Gene3D" id="1.10.357.140">
    <property type="entry name" value="UbiA prenyltransferase"/>
    <property type="match status" value="1"/>
</dbReference>
<dbReference type="Proteomes" id="UP000740727">
    <property type="component" value="Unassembled WGS sequence"/>
</dbReference>
<dbReference type="EC" id="2.5.1.74" evidence="8 9"/>
<evidence type="ECO:0000256" key="8">
    <source>
        <dbReference type="HAMAP-Rule" id="MF_01937"/>
    </source>
</evidence>
<dbReference type="InterPro" id="IPR026046">
    <property type="entry name" value="UBIAD1"/>
</dbReference>
<dbReference type="PANTHER" id="PTHR13929">
    <property type="entry name" value="1,4-DIHYDROXY-2-NAPHTHOATE OCTAPRENYLTRANSFERASE"/>
    <property type="match status" value="1"/>
</dbReference>
<keyword evidence="4 8" id="KW-0808">Transferase</keyword>
<dbReference type="EMBL" id="RFXN01000051">
    <property type="protein sequence ID" value="NBR94065.1"/>
    <property type="molecule type" value="Genomic_DNA"/>
</dbReference>